<evidence type="ECO:0000313" key="1">
    <source>
        <dbReference type="EMBL" id="AOR36789.1"/>
    </source>
</evidence>
<dbReference type="SUPFAM" id="SSF53474">
    <property type="entry name" value="alpha/beta-Hydrolases"/>
    <property type="match status" value="1"/>
</dbReference>
<evidence type="ECO:0008006" key="3">
    <source>
        <dbReference type="Google" id="ProtNLM"/>
    </source>
</evidence>
<dbReference type="Proteomes" id="UP000094960">
    <property type="component" value="Chromosome"/>
</dbReference>
<accession>A0A1D7YN25</accession>
<reference evidence="2" key="1">
    <citation type="submission" date="2016-09" db="EMBL/GenBank/DDBJ databases">
        <title>Streptomyces puniciscabiei strain:TW1S1 Genome sequencing and assembly.</title>
        <authorList>
            <person name="Kim M.-K."/>
            <person name="Kim S.B."/>
        </authorList>
    </citation>
    <scope>NUCLEOTIDE SEQUENCE [LARGE SCALE GENOMIC DNA]</scope>
    <source>
        <strain evidence="2">TW1S1</strain>
    </source>
</reference>
<organism evidence="1 2">
    <name type="scientific">Streptomyces fodineus</name>
    <dbReference type="NCBI Taxonomy" id="1904616"/>
    <lineage>
        <taxon>Bacteria</taxon>
        <taxon>Bacillati</taxon>
        <taxon>Actinomycetota</taxon>
        <taxon>Actinomycetes</taxon>
        <taxon>Kitasatosporales</taxon>
        <taxon>Streptomycetaceae</taxon>
        <taxon>Streptomyces</taxon>
    </lineage>
</organism>
<name>A0A1D7YN25_9ACTN</name>
<dbReference type="InterPro" id="IPR029058">
    <property type="entry name" value="AB_hydrolase_fold"/>
</dbReference>
<dbReference type="AlphaFoldDB" id="A0A1D7YN25"/>
<gene>
    <name evidence="1" type="ORF">BFF78_00695</name>
</gene>
<sequence>MVGVHGIGQQLASAESLRKAWLPALREGLGSSGECLPLTEGHGDLEVAFYGDVFHRAGQTLAVGDPMSAAGEVRPGLEEELLRAWWEESARVDEGVVSPDADTLVRVPASVQAGLRALSLSRFFSGLTMRSLVSDLKQVSRYFTDPVVRAEAVKRVRRAVGPDTRVVVAHSLGSVVAYEALCASPGHEVRMLVTLGSPLGIRNLIFDRLLPEPGAWPGGTELNWTNISDAGDVVALVKDLRPAFGPRLVCLEVHNGSHAHDAVRYLASEKTGAAIARGLDVR</sequence>
<dbReference type="KEGG" id="spun:BFF78_00695"/>
<keyword evidence="2" id="KW-1185">Reference proteome</keyword>
<evidence type="ECO:0000313" key="2">
    <source>
        <dbReference type="Proteomes" id="UP000094960"/>
    </source>
</evidence>
<protein>
    <recommendedName>
        <fullName evidence="3">Serine peptidase</fullName>
    </recommendedName>
</protein>
<dbReference type="EMBL" id="CP017248">
    <property type="protein sequence ID" value="AOR36789.1"/>
    <property type="molecule type" value="Genomic_DNA"/>
</dbReference>
<proteinExistence type="predicted"/>
<dbReference type="Gene3D" id="3.40.50.1820">
    <property type="entry name" value="alpha/beta hydrolase"/>
    <property type="match status" value="1"/>
</dbReference>